<dbReference type="InterPro" id="IPR011010">
    <property type="entry name" value="DNA_brk_join_enz"/>
</dbReference>
<evidence type="ECO:0000256" key="1">
    <source>
        <dbReference type="ARBA" id="ARBA00023172"/>
    </source>
</evidence>
<dbReference type="AlphaFoldDB" id="E1SQD0"/>
<dbReference type="eggNOG" id="COG0582">
    <property type="taxonomic scope" value="Bacteria"/>
</dbReference>
<dbReference type="RefSeq" id="WP_013347206.1">
    <property type="nucleotide sequence ID" value="NC_014541.1"/>
</dbReference>
<dbReference type="Gene3D" id="1.10.443.10">
    <property type="entry name" value="Intergrase catalytic core"/>
    <property type="match status" value="1"/>
</dbReference>
<evidence type="ECO:0000313" key="2">
    <source>
        <dbReference type="EMBL" id="ADN77901.1"/>
    </source>
</evidence>
<evidence type="ECO:0008006" key="4">
    <source>
        <dbReference type="Google" id="ProtNLM"/>
    </source>
</evidence>
<gene>
    <name evidence="2" type="ordered locus">Fbal_3706</name>
</gene>
<dbReference type="SUPFAM" id="SSF56349">
    <property type="entry name" value="DNA breaking-rejoining enzymes"/>
    <property type="match status" value="1"/>
</dbReference>
<dbReference type="HOGENOM" id="CLU_025122_2_0_6"/>
<dbReference type="OrthoDB" id="8768428at2"/>
<dbReference type="InterPro" id="IPR013762">
    <property type="entry name" value="Integrase-like_cat_sf"/>
</dbReference>
<dbReference type="STRING" id="550540.Fbal_3706"/>
<keyword evidence="3" id="KW-1185">Reference proteome</keyword>
<dbReference type="GO" id="GO:0003677">
    <property type="term" value="F:DNA binding"/>
    <property type="evidence" value="ECO:0007669"/>
    <property type="project" value="InterPro"/>
</dbReference>
<dbReference type="KEGG" id="fbl:Fbal_3706"/>
<dbReference type="GO" id="GO:0015074">
    <property type="term" value="P:DNA integration"/>
    <property type="evidence" value="ECO:0007669"/>
    <property type="project" value="InterPro"/>
</dbReference>
<dbReference type="GO" id="GO:0006310">
    <property type="term" value="P:DNA recombination"/>
    <property type="evidence" value="ECO:0007669"/>
    <property type="project" value="UniProtKB-KW"/>
</dbReference>
<name>E1SQD0_FERBD</name>
<protein>
    <recommendedName>
        <fullName evidence="4">Integrase family protein</fullName>
    </recommendedName>
</protein>
<accession>E1SQD0</accession>
<organism evidence="2 3">
    <name type="scientific">Ferrimonas balearica (strain DSM 9799 / CCM 4581 / KCTC 23876 / PAT)</name>
    <dbReference type="NCBI Taxonomy" id="550540"/>
    <lineage>
        <taxon>Bacteria</taxon>
        <taxon>Pseudomonadati</taxon>
        <taxon>Pseudomonadota</taxon>
        <taxon>Gammaproteobacteria</taxon>
        <taxon>Alteromonadales</taxon>
        <taxon>Ferrimonadaceae</taxon>
        <taxon>Ferrimonas</taxon>
    </lineage>
</organism>
<reference evidence="2 3" key="1">
    <citation type="journal article" date="2010" name="Stand. Genomic Sci.">
        <title>Complete genome sequence of Ferrimonas balearica type strain (PAT).</title>
        <authorList>
            <person name="Nolan M."/>
            <person name="Sikorski J."/>
            <person name="Davenport K."/>
            <person name="Lucas S."/>
            <person name="Glavina Del Rio T."/>
            <person name="Tice H."/>
            <person name="Cheng J."/>
            <person name="Goodwin L."/>
            <person name="Pitluck S."/>
            <person name="Liolios K."/>
            <person name="Ivanova N."/>
            <person name="Mavromatis K."/>
            <person name="Ovchinnikova G."/>
            <person name="Pati A."/>
            <person name="Chen A."/>
            <person name="Palaniappan K."/>
            <person name="Land M."/>
            <person name="Hauser L."/>
            <person name="Chang Y."/>
            <person name="Jeffries C."/>
            <person name="Tapia R."/>
            <person name="Brettin T."/>
            <person name="Detter J."/>
            <person name="Han C."/>
            <person name="Yasawong M."/>
            <person name="Rohde M."/>
            <person name="Tindall B."/>
            <person name="Goker M."/>
            <person name="Woyke T."/>
            <person name="Bristow J."/>
            <person name="Eisen J."/>
            <person name="Markowitz V."/>
            <person name="Hugenholtz P."/>
            <person name="Kyrpides N."/>
            <person name="Klenk H."/>
            <person name="Lapidus A."/>
        </authorList>
    </citation>
    <scope>NUCLEOTIDE SEQUENCE [LARGE SCALE GENOMIC DNA]</scope>
    <source>
        <strain evidence="3">DSM 9799 / CCM 4581 / KCTC 23876 / PAT</strain>
    </source>
</reference>
<evidence type="ECO:0000313" key="3">
    <source>
        <dbReference type="Proteomes" id="UP000006683"/>
    </source>
</evidence>
<sequence length="658" mass="74715">MNMALHQVLPEQEENPFVSFNSAGEGKSRLYDEIWDFTALAQPKREVRFTGVDLTHRHNIQRLTAQYMQHKIAQSSANHFTVHALARFKDKLWGIAKHWGKSDYSLLSHDWEWRDCKASLKGKYGIETLKAFAGIINALHDLGVTSRHTTEREMVVLKHVEKTEQQHVAFPPAMHAHWLTAAVEIVEKYHPYRQEISTCMMEYTRQMLAIYDQHLVESGTTDFTHDEQVKTSARCCRAARKIEAGSSVPGLKCDSDATFVSRLVMASFMVVGLFSGARKTELVSMNPKSYQIKDGIPVLMGLTSKGNEGQPITAVWQTHPIAKQALELAYDATQYARELHKVILSRHRAKGRIDEDRYQRAMVELGAAFIPAALRNTAFDGQLRTSYHLSSIDKSFNAERYFQPATADDVREFDLLNPSRAGELEVGGYSTKFSPHDMRRSFAVFLVRNKLGNLLTIKHQFKHKNLSMSGWYANNAELARMEGIMLDGELTAMFDEAMEDVAVDALDEVYNESSHLSGVEGERIAKSKEEALRRGETILLSRSELRALVRSGDKSIVMLPTGSYCTNPTCERLCSISQFHTESKPCEHEIITDRGARIKAREHRSLVESFREMNAMEDYALSSILEGERQKILYLEQTLTQHNIDFEPFKDEIKAVMA</sequence>
<dbReference type="GeneID" id="67183907"/>
<dbReference type="EMBL" id="CP002209">
    <property type="protein sequence ID" value="ADN77901.1"/>
    <property type="molecule type" value="Genomic_DNA"/>
</dbReference>
<proteinExistence type="predicted"/>
<keyword evidence="1" id="KW-0233">DNA recombination</keyword>
<dbReference type="Proteomes" id="UP000006683">
    <property type="component" value="Chromosome"/>
</dbReference>